<comment type="function">
    <text evidence="1">DNA polymerase III is a complex, multichain enzyme responsible for most of the replicative synthesis in bacteria. The epsilon subunit contain the editing function and is a proofreading 3'-5' exonuclease.</text>
</comment>
<dbReference type="CDD" id="cd06127">
    <property type="entry name" value="DEDDh"/>
    <property type="match status" value="1"/>
</dbReference>
<name>W0RKM2_9BACT</name>
<dbReference type="InterPro" id="IPR036397">
    <property type="entry name" value="RNaseH_sf"/>
</dbReference>
<dbReference type="Proteomes" id="UP000019151">
    <property type="component" value="Chromosome"/>
</dbReference>
<dbReference type="KEGG" id="gba:J421_3450"/>
<dbReference type="SMART" id="SM00479">
    <property type="entry name" value="EXOIII"/>
    <property type="match status" value="1"/>
</dbReference>
<feature type="domain" description="Exonuclease" evidence="3">
    <location>
        <begin position="152"/>
        <end position="333"/>
    </location>
</feature>
<dbReference type="InterPro" id="IPR012337">
    <property type="entry name" value="RNaseH-like_sf"/>
</dbReference>
<dbReference type="InterPro" id="IPR013520">
    <property type="entry name" value="Ribonucl_H"/>
</dbReference>
<dbReference type="NCBIfam" id="TIGR00573">
    <property type="entry name" value="dnaq"/>
    <property type="match status" value="1"/>
</dbReference>
<keyword evidence="5" id="KW-1185">Reference proteome</keyword>
<dbReference type="AlphaFoldDB" id="W0RKM2"/>
<dbReference type="STRING" id="861299.J421_3450"/>
<dbReference type="PANTHER" id="PTHR30231:SF41">
    <property type="entry name" value="DNA POLYMERASE III SUBUNIT EPSILON"/>
    <property type="match status" value="1"/>
</dbReference>
<dbReference type="GO" id="GO:0003887">
    <property type="term" value="F:DNA-directed DNA polymerase activity"/>
    <property type="evidence" value="ECO:0007669"/>
    <property type="project" value="InterPro"/>
</dbReference>
<comment type="subunit">
    <text evidence="2">DNA polymerase III contains a core (composed of alpha, epsilon and theta chains) that associates with a tau subunit. This core dimerizes to form the POLIII' complex. PolIII' associates with the gamma complex (composed of gamma, delta, delta', psi and chi chains) and with the beta chain to form the complete DNA polymerase III complex.</text>
</comment>
<dbReference type="GO" id="GO:0005829">
    <property type="term" value="C:cytosol"/>
    <property type="evidence" value="ECO:0007669"/>
    <property type="project" value="TreeGrafter"/>
</dbReference>
<dbReference type="InParanoid" id="W0RKM2"/>
<gene>
    <name evidence="4" type="ORF">J421_3450</name>
</gene>
<dbReference type="GO" id="GO:0003677">
    <property type="term" value="F:DNA binding"/>
    <property type="evidence" value="ECO:0007669"/>
    <property type="project" value="InterPro"/>
</dbReference>
<evidence type="ECO:0000259" key="3">
    <source>
        <dbReference type="SMART" id="SM00479"/>
    </source>
</evidence>
<sequence length="371" mass="41015">MPHSPSPVTRGVSSRPVDTLLVERARDFLAGGPATSSVLVSSVCQIPGLPEPLAERVALELLGPFAEFQQLPDGRWTIAARGQQPREAGGPLRDAAPPAPSFEEWRAAREARRQEEPVAAPPARPSRRVLDRVSDTLLRASPGDDERLLDLSYVVVDVETTGGAPTRGHRITEIAAVVVEGGEVRDVYETLVNPERSIPPAIMRLTGITHEMVRDKPRFGEVCEDVMSALTGHVFVAHNVTFDWRFVTHEIERASGRRLEGRRLCTVRLARKLLPQLRSRSLGHVADFYGADRFAESYFEERHGRDRPWRHSAAGDAVATAHCLVRLLHDARDRGITTWGELDRWLSGGTGAARRRRRAAMPTPVDKDTTA</sequence>
<dbReference type="eggNOG" id="COG0847">
    <property type="taxonomic scope" value="Bacteria"/>
</dbReference>
<dbReference type="FunFam" id="3.30.420.10:FF:000045">
    <property type="entry name" value="3'-5' exonuclease DinG"/>
    <property type="match status" value="1"/>
</dbReference>
<dbReference type="EMBL" id="CP007128">
    <property type="protein sequence ID" value="AHG90987.1"/>
    <property type="molecule type" value="Genomic_DNA"/>
</dbReference>
<dbReference type="HOGENOM" id="CLU_745475_0_0_0"/>
<dbReference type="Pfam" id="PF00929">
    <property type="entry name" value="RNase_T"/>
    <property type="match status" value="1"/>
</dbReference>
<accession>W0RKM2</accession>
<proteinExistence type="predicted"/>
<evidence type="ECO:0000313" key="4">
    <source>
        <dbReference type="EMBL" id="AHG90987.1"/>
    </source>
</evidence>
<dbReference type="PANTHER" id="PTHR30231">
    <property type="entry name" value="DNA POLYMERASE III SUBUNIT EPSILON"/>
    <property type="match status" value="1"/>
</dbReference>
<evidence type="ECO:0000256" key="2">
    <source>
        <dbReference type="ARBA" id="ARBA00026073"/>
    </source>
</evidence>
<dbReference type="Gene3D" id="3.30.420.10">
    <property type="entry name" value="Ribonuclease H-like superfamily/Ribonuclease H"/>
    <property type="match status" value="1"/>
</dbReference>
<organism evidence="4 5">
    <name type="scientific">Gemmatirosa kalamazoonensis</name>
    <dbReference type="NCBI Taxonomy" id="861299"/>
    <lineage>
        <taxon>Bacteria</taxon>
        <taxon>Pseudomonadati</taxon>
        <taxon>Gemmatimonadota</taxon>
        <taxon>Gemmatimonadia</taxon>
        <taxon>Gemmatimonadales</taxon>
        <taxon>Gemmatimonadaceae</taxon>
        <taxon>Gemmatirosa</taxon>
    </lineage>
</organism>
<protein>
    <submittedName>
        <fullName evidence="4">DNA polymerase III, epsilon subunit</fullName>
    </submittedName>
</protein>
<evidence type="ECO:0000256" key="1">
    <source>
        <dbReference type="ARBA" id="ARBA00025483"/>
    </source>
</evidence>
<dbReference type="InterPro" id="IPR006054">
    <property type="entry name" value="DnaQ"/>
</dbReference>
<evidence type="ECO:0000313" key="5">
    <source>
        <dbReference type="Proteomes" id="UP000019151"/>
    </source>
</evidence>
<dbReference type="GO" id="GO:0008408">
    <property type="term" value="F:3'-5' exonuclease activity"/>
    <property type="evidence" value="ECO:0007669"/>
    <property type="project" value="TreeGrafter"/>
</dbReference>
<reference evidence="4 5" key="1">
    <citation type="journal article" date="2014" name="Genome Announc.">
        <title>Genome Sequence and Methylome of Soil Bacterium Gemmatirosa kalamazoonensis KBS708T, a Member of the Rarely Cultivated Gemmatimonadetes Phylum.</title>
        <authorList>
            <person name="Debruyn J.M."/>
            <person name="Radosevich M."/>
            <person name="Wommack K.E."/>
            <person name="Polson S.W."/>
            <person name="Hauser L.J."/>
            <person name="Fawaz M.N."/>
            <person name="Korlach J."/>
            <person name="Tsai Y.C."/>
        </authorList>
    </citation>
    <scope>NUCLEOTIDE SEQUENCE [LARGE SCALE GENOMIC DNA]</scope>
    <source>
        <strain evidence="4 5">KBS708</strain>
    </source>
</reference>
<dbReference type="SUPFAM" id="SSF53098">
    <property type="entry name" value="Ribonuclease H-like"/>
    <property type="match status" value="1"/>
</dbReference>
<dbReference type="GO" id="GO:0045004">
    <property type="term" value="P:DNA replication proofreading"/>
    <property type="evidence" value="ECO:0007669"/>
    <property type="project" value="TreeGrafter"/>
</dbReference>